<comment type="caution">
    <text evidence="1">The sequence shown here is derived from an EMBL/GenBank/DDBJ whole genome shotgun (WGS) entry which is preliminary data.</text>
</comment>
<gene>
    <name evidence="1" type="ORF">CK203_006425</name>
</gene>
<proteinExistence type="predicted"/>
<evidence type="ECO:0000313" key="2">
    <source>
        <dbReference type="Proteomes" id="UP000288805"/>
    </source>
</evidence>
<evidence type="ECO:0000313" key="1">
    <source>
        <dbReference type="EMBL" id="RVX18299.1"/>
    </source>
</evidence>
<dbReference type="AlphaFoldDB" id="A0A438KAP7"/>
<protein>
    <submittedName>
        <fullName evidence="1">Uncharacterized protein</fullName>
    </submittedName>
</protein>
<dbReference type="EMBL" id="QGNW01000011">
    <property type="protein sequence ID" value="RVX18299.1"/>
    <property type="molecule type" value="Genomic_DNA"/>
</dbReference>
<reference evidence="1 2" key="1">
    <citation type="journal article" date="2018" name="PLoS Genet.">
        <title>Population sequencing reveals clonal diversity and ancestral inbreeding in the grapevine cultivar Chardonnay.</title>
        <authorList>
            <person name="Roach M.J."/>
            <person name="Johnson D.L."/>
            <person name="Bohlmann J."/>
            <person name="van Vuuren H.J."/>
            <person name="Jones S.J."/>
            <person name="Pretorius I.S."/>
            <person name="Schmidt S.A."/>
            <person name="Borneman A.R."/>
        </authorList>
    </citation>
    <scope>NUCLEOTIDE SEQUENCE [LARGE SCALE GENOMIC DNA]</scope>
    <source>
        <strain evidence="2">cv. Chardonnay</strain>
        <tissue evidence="1">Leaf</tissue>
    </source>
</reference>
<accession>A0A438KAP7</accession>
<sequence length="84" mass="10013">MSRSCLLQCVNPKPQLREALLKASLDTVSRRLDDMLFTLFDLHIISYELLRRLAIPNVYHVRWIKQHLRSFDALSTNDDPRYRQ</sequence>
<name>A0A438KAP7_VITVI</name>
<organism evidence="1 2">
    <name type="scientific">Vitis vinifera</name>
    <name type="common">Grape</name>
    <dbReference type="NCBI Taxonomy" id="29760"/>
    <lineage>
        <taxon>Eukaryota</taxon>
        <taxon>Viridiplantae</taxon>
        <taxon>Streptophyta</taxon>
        <taxon>Embryophyta</taxon>
        <taxon>Tracheophyta</taxon>
        <taxon>Spermatophyta</taxon>
        <taxon>Magnoliopsida</taxon>
        <taxon>eudicotyledons</taxon>
        <taxon>Gunneridae</taxon>
        <taxon>Pentapetalae</taxon>
        <taxon>rosids</taxon>
        <taxon>Vitales</taxon>
        <taxon>Vitaceae</taxon>
        <taxon>Viteae</taxon>
        <taxon>Vitis</taxon>
    </lineage>
</organism>
<dbReference type="Proteomes" id="UP000288805">
    <property type="component" value="Unassembled WGS sequence"/>
</dbReference>